<dbReference type="Proteomes" id="UP001633002">
    <property type="component" value="Unassembled WGS sequence"/>
</dbReference>
<proteinExistence type="predicted"/>
<gene>
    <name evidence="1" type="ORF">R1sor_017083</name>
</gene>
<sequence length="103" mass="11944">MGRDVCRYELDTNAITGPYQEGCVGYERETICTGGYGGYLGVFQETEDRLGQQKLGLRLEYHVLFAADTLRVFYCVNTRQKGIMRLCRHWSLHRAFLFRSCSF</sequence>
<dbReference type="EMBL" id="JBJQOH010000001">
    <property type="protein sequence ID" value="KAL3699061.1"/>
    <property type="molecule type" value="Genomic_DNA"/>
</dbReference>
<evidence type="ECO:0000313" key="2">
    <source>
        <dbReference type="Proteomes" id="UP001633002"/>
    </source>
</evidence>
<keyword evidence="2" id="KW-1185">Reference proteome</keyword>
<reference evidence="1 2" key="1">
    <citation type="submission" date="2024-09" db="EMBL/GenBank/DDBJ databases">
        <title>Chromosome-scale assembly of Riccia sorocarpa.</title>
        <authorList>
            <person name="Paukszto L."/>
        </authorList>
    </citation>
    <scope>NUCLEOTIDE SEQUENCE [LARGE SCALE GENOMIC DNA]</scope>
    <source>
        <strain evidence="1">LP-2024</strain>
        <tissue evidence="1">Aerial parts of the thallus</tissue>
    </source>
</reference>
<evidence type="ECO:0000313" key="1">
    <source>
        <dbReference type="EMBL" id="KAL3699061.1"/>
    </source>
</evidence>
<protein>
    <submittedName>
        <fullName evidence="1">Uncharacterized protein</fullName>
    </submittedName>
</protein>
<dbReference type="AlphaFoldDB" id="A0ABD3I6X8"/>
<comment type="caution">
    <text evidence="1">The sequence shown here is derived from an EMBL/GenBank/DDBJ whole genome shotgun (WGS) entry which is preliminary data.</text>
</comment>
<name>A0ABD3I6X8_9MARC</name>
<organism evidence="1 2">
    <name type="scientific">Riccia sorocarpa</name>
    <dbReference type="NCBI Taxonomy" id="122646"/>
    <lineage>
        <taxon>Eukaryota</taxon>
        <taxon>Viridiplantae</taxon>
        <taxon>Streptophyta</taxon>
        <taxon>Embryophyta</taxon>
        <taxon>Marchantiophyta</taxon>
        <taxon>Marchantiopsida</taxon>
        <taxon>Marchantiidae</taxon>
        <taxon>Marchantiales</taxon>
        <taxon>Ricciaceae</taxon>
        <taxon>Riccia</taxon>
    </lineage>
</organism>
<accession>A0ABD3I6X8</accession>